<dbReference type="AlphaFoldDB" id="A0A4Y7KVF1"/>
<dbReference type="InterPro" id="IPR052650">
    <property type="entry name" value="Zinc_finger_CCCH"/>
</dbReference>
<dbReference type="Proteomes" id="UP000316621">
    <property type="component" value="Chromosome 9"/>
</dbReference>
<dbReference type="Gene3D" id="3.30.1370.210">
    <property type="match status" value="1"/>
</dbReference>
<keyword evidence="1" id="KW-0863">Zinc-finger</keyword>
<accession>A0A4Y7KVF1</accession>
<gene>
    <name evidence="4" type="ORF">C5167_000227</name>
</gene>
<dbReference type="PANTHER" id="PTHR36886:SF7">
    <property type="entry name" value="EXPRESSED PROTEIN"/>
    <property type="match status" value="1"/>
</dbReference>
<feature type="compositionally biased region" description="Basic and acidic residues" evidence="2">
    <location>
        <begin position="204"/>
        <end position="216"/>
    </location>
</feature>
<organism evidence="4 5">
    <name type="scientific">Papaver somniferum</name>
    <name type="common">Opium poppy</name>
    <dbReference type="NCBI Taxonomy" id="3469"/>
    <lineage>
        <taxon>Eukaryota</taxon>
        <taxon>Viridiplantae</taxon>
        <taxon>Streptophyta</taxon>
        <taxon>Embryophyta</taxon>
        <taxon>Tracheophyta</taxon>
        <taxon>Spermatophyta</taxon>
        <taxon>Magnoliopsida</taxon>
        <taxon>Ranunculales</taxon>
        <taxon>Papaveraceae</taxon>
        <taxon>Papaveroideae</taxon>
        <taxon>Papaver</taxon>
    </lineage>
</organism>
<reference evidence="4 5" key="1">
    <citation type="journal article" date="2018" name="Science">
        <title>The opium poppy genome and morphinan production.</title>
        <authorList>
            <person name="Guo L."/>
            <person name="Winzer T."/>
            <person name="Yang X."/>
            <person name="Li Y."/>
            <person name="Ning Z."/>
            <person name="He Z."/>
            <person name="Teodor R."/>
            <person name="Lu Y."/>
            <person name="Bowser T.A."/>
            <person name="Graham I.A."/>
            <person name="Ye K."/>
        </authorList>
    </citation>
    <scope>NUCLEOTIDE SEQUENCE [LARGE SCALE GENOMIC DNA]</scope>
    <source>
        <strain evidence="5">cv. HN1</strain>
        <tissue evidence="4">Leaves</tissue>
    </source>
</reference>
<protein>
    <recommendedName>
        <fullName evidence="3">C3H1-type domain-containing protein</fullName>
    </recommendedName>
</protein>
<dbReference type="InterPro" id="IPR054429">
    <property type="entry name" value="Znf-CCCH_Muscleblind-like"/>
</dbReference>
<evidence type="ECO:0000256" key="2">
    <source>
        <dbReference type="SAM" id="MobiDB-lite"/>
    </source>
</evidence>
<keyword evidence="5" id="KW-1185">Reference proteome</keyword>
<feature type="domain" description="C3H1-type" evidence="3">
    <location>
        <begin position="217"/>
        <end position="244"/>
    </location>
</feature>
<feature type="region of interest" description="Disordered" evidence="2">
    <location>
        <begin position="161"/>
        <end position="216"/>
    </location>
</feature>
<feature type="region of interest" description="Disordered" evidence="2">
    <location>
        <begin position="758"/>
        <end position="802"/>
    </location>
</feature>
<proteinExistence type="predicted"/>
<dbReference type="GO" id="GO:0008270">
    <property type="term" value="F:zinc ion binding"/>
    <property type="evidence" value="ECO:0007669"/>
    <property type="project" value="UniProtKB-KW"/>
</dbReference>
<dbReference type="InterPro" id="IPR057031">
    <property type="entry name" value="SFR19-like_C"/>
</dbReference>
<feature type="zinc finger region" description="C3H1-type" evidence="1">
    <location>
        <begin position="217"/>
        <end position="244"/>
    </location>
</feature>
<evidence type="ECO:0000256" key="1">
    <source>
        <dbReference type="PROSITE-ProRule" id="PRU00723"/>
    </source>
</evidence>
<dbReference type="Gramene" id="RZC76091">
    <property type="protein sequence ID" value="RZC76091"/>
    <property type="gene ID" value="C5167_000227"/>
</dbReference>
<feature type="region of interest" description="Disordered" evidence="2">
    <location>
        <begin position="39"/>
        <end position="70"/>
    </location>
</feature>
<evidence type="ECO:0000259" key="3">
    <source>
        <dbReference type="PROSITE" id="PS50103"/>
    </source>
</evidence>
<evidence type="ECO:0000313" key="5">
    <source>
        <dbReference type="Proteomes" id="UP000316621"/>
    </source>
</evidence>
<dbReference type="SMART" id="SM00356">
    <property type="entry name" value="ZnF_C3H1"/>
    <property type="match status" value="1"/>
</dbReference>
<dbReference type="Pfam" id="PF22628">
    <property type="entry name" value="zf-CCCH_10"/>
    <property type="match status" value="1"/>
</dbReference>
<keyword evidence="1" id="KW-0862">Zinc</keyword>
<dbReference type="PROSITE" id="PS50103">
    <property type="entry name" value="ZF_C3H1"/>
    <property type="match status" value="1"/>
</dbReference>
<name>A0A4Y7KVF1_PAPSO</name>
<dbReference type="STRING" id="3469.A0A4Y7KVF1"/>
<dbReference type="InterPro" id="IPR000571">
    <property type="entry name" value="Znf_CCCH"/>
</dbReference>
<feature type="compositionally biased region" description="Basic and acidic residues" evidence="2">
    <location>
        <begin position="177"/>
        <end position="189"/>
    </location>
</feature>
<feature type="compositionally biased region" description="Basic residues" evidence="2">
    <location>
        <begin position="190"/>
        <end position="203"/>
    </location>
</feature>
<sequence>MNVCLKDHLPKMIAQLQEASGALIKIQSPLFRRFQEYASDDSAEDNDGMPYEDMTPVMDSPSVTASKTSSHEDEMTILYADVGCENISAKEEVILPSAESGSIQPIDPLSRKPNISQDSLEVIEASDMANDSLDTTVKHQDNYSGDQTSCSLTFKDDMQGDAGIGGHSDRLRKRSTEKRFTSKKVDHWTPKRQRSRSRSPNFRHKGENVREKRKDYSGQVPDCMDFLRGRCFRGVSCKYLHHTSTSGDPVKDNKSRYQEYLEPPQAPKYSDINGVSQIVMNTNVGNTNQLSQGSVEHVTSLKEEFKNQEMLPYSSVDMRKDCRLSVNKNPGSLMDDGRRVTISGSVQSAAGVNQSDSEAAITGVIVQQAPQEELGVQLKENEICRQPLETLPSEVLPVQLKVVSEAQHLTGVVSQNEPSSLPNNVQPPQINIPSSQSSLVDVSVLPSQPISQPFCGHPSHQYPIPTSMSQTQAHHITATSSFPLQNVAPQPTESKEFQQPNFPSSGFHSYAFPLPRPPAFPQDVNAAYMSMPPTANIHGRLAPTERLPLYQAPFQDQHSQFPVPPQQTWAPLPPASNSAFQNPAFHLQFLQQPMQPGNEFFRPVMRPYSHEVPYNNMSQLSVAGASKLHHNPYASTFEQTPGNSRFSSVLRQDMEPNYRSNNDSLGSNASVSGQGIGAFDSKLTDLPLDSSRSGGQVLGNENLPLFESVESSSTTLGKLGNTGRQAVEGASAANMSPGDGEFGDTAIDAEVGAVENGSPHLAEEGNWSPENPADAGNTASGDDEIGQVETSGKSKKSKDSRSMKHFRAALADFVKEVLKPSWRQGNMSKEAFKTIVKKTVDKVSGAMKKHQIPKSQAKINQYVESSQRKLTKLVMGYVDKYVKNGSLKFGTIIIINSGVIMMLSVGHRIRGCSVRTNGVMIAECLAWLKAVDSMLESGRRKILWWGKQW</sequence>
<dbReference type="PANTHER" id="PTHR36886">
    <property type="entry name" value="PROTEIN FRIGIDA-ESSENTIAL 1"/>
    <property type="match status" value="1"/>
</dbReference>
<keyword evidence="1" id="KW-0479">Metal-binding</keyword>
<dbReference type="Pfam" id="PF23030">
    <property type="entry name" value="SCAF11-like_C"/>
    <property type="match status" value="1"/>
</dbReference>
<evidence type="ECO:0000313" key="4">
    <source>
        <dbReference type="EMBL" id="RZC76091.1"/>
    </source>
</evidence>
<dbReference type="EMBL" id="CM010723">
    <property type="protein sequence ID" value="RZC76091.1"/>
    <property type="molecule type" value="Genomic_DNA"/>
</dbReference>